<dbReference type="InterPro" id="IPR054734">
    <property type="entry name" value="PqqF-like_C_4"/>
</dbReference>
<keyword evidence="6" id="KW-0645">Protease</keyword>
<feature type="signal peptide" evidence="16">
    <location>
        <begin position="1"/>
        <end position="33"/>
    </location>
</feature>
<evidence type="ECO:0000256" key="10">
    <source>
        <dbReference type="ARBA" id="ARBA00023049"/>
    </source>
</evidence>
<dbReference type="PROSITE" id="PS00143">
    <property type="entry name" value="INSULINASE"/>
    <property type="match status" value="1"/>
</dbReference>
<reference evidence="21 22" key="1">
    <citation type="submission" date="2020-06" db="EMBL/GenBank/DDBJ databases">
        <title>Halomonas sp. QX-1 draft genome sequence.</title>
        <authorList>
            <person name="Qiu X."/>
        </authorList>
    </citation>
    <scope>NUCLEOTIDE SEQUENCE [LARGE SCALE GENOMIC DNA]</scope>
    <source>
        <strain evidence="21 22">QX-1</strain>
    </source>
</reference>
<feature type="compositionally biased region" description="Polar residues" evidence="15">
    <location>
        <begin position="955"/>
        <end position="964"/>
    </location>
</feature>
<feature type="domain" description="Peptidase M16 middle/third" evidence="19">
    <location>
        <begin position="421"/>
        <end position="690"/>
    </location>
</feature>
<evidence type="ECO:0000259" key="18">
    <source>
        <dbReference type="Pfam" id="PF05193"/>
    </source>
</evidence>
<feature type="region of interest" description="Disordered" evidence="15">
    <location>
        <begin position="933"/>
        <end position="964"/>
    </location>
</feature>
<evidence type="ECO:0000256" key="6">
    <source>
        <dbReference type="ARBA" id="ARBA00022670"/>
    </source>
</evidence>
<keyword evidence="10" id="KW-0482">Metalloprotease</keyword>
<dbReference type="InterPro" id="IPR011249">
    <property type="entry name" value="Metalloenz_LuxS/M16"/>
</dbReference>
<evidence type="ECO:0000259" key="20">
    <source>
        <dbReference type="Pfam" id="PF22456"/>
    </source>
</evidence>
<dbReference type="Gene3D" id="3.30.830.10">
    <property type="entry name" value="Metalloenzyme, LuxS/M16 peptidase-like"/>
    <property type="match status" value="4"/>
</dbReference>
<dbReference type="Pfam" id="PF16187">
    <property type="entry name" value="Peptidase_M16_M"/>
    <property type="match status" value="1"/>
</dbReference>
<evidence type="ECO:0000256" key="11">
    <source>
        <dbReference type="ARBA" id="ARBA00029597"/>
    </source>
</evidence>
<evidence type="ECO:0000256" key="14">
    <source>
        <dbReference type="RuleBase" id="RU004447"/>
    </source>
</evidence>
<dbReference type="Pfam" id="PF05193">
    <property type="entry name" value="Peptidase_M16_C"/>
    <property type="match status" value="1"/>
</dbReference>
<dbReference type="InterPro" id="IPR007863">
    <property type="entry name" value="Peptidase_M16_C"/>
</dbReference>
<dbReference type="EMBL" id="JABWCV010000004">
    <property type="protein sequence ID" value="NVF13339.1"/>
    <property type="molecule type" value="Genomic_DNA"/>
</dbReference>
<evidence type="ECO:0000256" key="1">
    <source>
        <dbReference type="ARBA" id="ARBA00001947"/>
    </source>
</evidence>
<dbReference type="GO" id="GO:0005737">
    <property type="term" value="C:cytoplasm"/>
    <property type="evidence" value="ECO:0007669"/>
    <property type="project" value="UniProtKB-ARBA"/>
</dbReference>
<dbReference type="Pfam" id="PF00675">
    <property type="entry name" value="Peptidase_M16"/>
    <property type="match status" value="1"/>
</dbReference>
<evidence type="ECO:0000256" key="4">
    <source>
        <dbReference type="ARBA" id="ARBA00012449"/>
    </source>
</evidence>
<evidence type="ECO:0000256" key="12">
    <source>
        <dbReference type="ARBA" id="ARBA00031184"/>
    </source>
</evidence>
<dbReference type="GO" id="GO:0004222">
    <property type="term" value="F:metalloendopeptidase activity"/>
    <property type="evidence" value="ECO:0007669"/>
    <property type="project" value="UniProtKB-EC"/>
</dbReference>
<dbReference type="SUPFAM" id="SSF63411">
    <property type="entry name" value="LuxS/MPP-like metallohydrolase"/>
    <property type="match status" value="4"/>
</dbReference>
<feature type="domain" description="Coenzyme PQQ synthesis protein F-like C-terminal lobe" evidence="20">
    <location>
        <begin position="791"/>
        <end position="889"/>
    </location>
</feature>
<dbReference type="Pfam" id="PF22456">
    <property type="entry name" value="PqqF-like_C_4"/>
    <property type="match status" value="1"/>
</dbReference>
<name>A0A7Y6RAG8_9GAMM</name>
<organism evidence="21 22">
    <name type="scientific">Vreelandella maris</name>
    <dbReference type="NCBI Taxonomy" id="2729617"/>
    <lineage>
        <taxon>Bacteria</taxon>
        <taxon>Pseudomonadati</taxon>
        <taxon>Pseudomonadota</taxon>
        <taxon>Gammaproteobacteria</taxon>
        <taxon>Oceanospirillales</taxon>
        <taxon>Halomonadaceae</taxon>
        <taxon>Vreelandella</taxon>
    </lineage>
</organism>
<dbReference type="EC" id="3.4.24.55" evidence="4"/>
<protein>
    <recommendedName>
        <fullName evidence="5">Protease 3</fullName>
        <ecNumber evidence="4">3.4.24.55</ecNumber>
    </recommendedName>
    <alternativeName>
        <fullName evidence="13">Pitrilysin</fullName>
    </alternativeName>
    <alternativeName>
        <fullName evidence="12">Protease III</fullName>
    </alternativeName>
    <alternativeName>
        <fullName evidence="11">Protease pi</fullName>
    </alternativeName>
</protein>
<dbReference type="InterPro" id="IPR032632">
    <property type="entry name" value="Peptidase_M16_M"/>
</dbReference>
<comment type="caution">
    <text evidence="21">The sequence shown here is derived from an EMBL/GenBank/DDBJ whole genome shotgun (WGS) entry which is preliminary data.</text>
</comment>
<evidence type="ECO:0000256" key="5">
    <source>
        <dbReference type="ARBA" id="ARBA00017565"/>
    </source>
</evidence>
<sequence length="964" mass="108591">MLQSPCFKHWHHLPQRALLGVIISLWVAPLALAADTEAVAVTNAVDAVKETVTPITSPYDSRDYRVLTLENGLNVLLVSDPEADKAAASMNVRVGSAQDPDDLQGLAHFLEHMLFLGTEPYPESDGYQRYISNNAGSHNAFTAQQDTNYFFDIEPSALQGALDRFSEFFLSPLFNADHLESERNIVHSEYMARIRDESRRENDVLNQLLNPDNPTTGFAVGSRETLASPPEGETPLRERVIDFYHRHYDANVMNLAIVAPQPLDQLEEWVVERFAAIPDNDLSVPTIEAPLVEADTLPRYIERQSLQNRRQLRFYFPVPDPTDDYRTKPTQLIAHLLGDEGDGSLLAVLRDAGLADGLSAGVGRGDGNEALFTVSISLTPAGAERLDDIEATLLAAIEQLRNDGLAEWRYEEQADLNEQGFRFQQHGAPQQEATRLSMNLSRYPVEDVQYAAYRMDGPDVERQQEYLDALTADNMLRFYSAPDVESDTVSPWFNTEWREQAPDQPGQALSGLALPGPNPFIANDLTLLEGQDDHPSLLIDTPSFTAWHMQAARFNTPSVEWRVSLQNPTASYSAHEAVLTRLLASWLNDSLNESLYPAWLAGQSFSAYPHSRGMTLSFSGWRDGQTPLIEQAIEQLKNAEIDDGAFERVRYQLQREWRNAPQSSLYGQASRTLGEALLTPQWSTAELLAASERFDRHHLEDFRQRFLDDLYVDAMAVGNLDAELAREQAELIRAELRPRLTREEIPNLTPLAVNEEHTVLHPHSSRDESLVLRYLQARDQTPEEQATTSVIAQWLDTPFYQQLRTEQQLGYIVNARYSPLLEAPGIALVVQSPDADSDTIAERMDAFLEDAGQRLDQLSDEALAPHRQAVHDQLRQRDTSLSGMANRYWQATALEDVRFDRRDQLADLVLNVSLDDIKALWPSLREHMLEVRFNPGDEPSDVSDYREARSPLPNVLNSKPPRNT</sequence>
<evidence type="ECO:0000313" key="21">
    <source>
        <dbReference type="EMBL" id="NVF13339.1"/>
    </source>
</evidence>
<evidence type="ECO:0000256" key="8">
    <source>
        <dbReference type="ARBA" id="ARBA00022801"/>
    </source>
</evidence>
<comment type="similarity">
    <text evidence="3 14">Belongs to the peptidase M16 family.</text>
</comment>
<dbReference type="GO" id="GO:0046872">
    <property type="term" value="F:metal ion binding"/>
    <property type="evidence" value="ECO:0007669"/>
    <property type="project" value="UniProtKB-KW"/>
</dbReference>
<evidence type="ECO:0000256" key="15">
    <source>
        <dbReference type="SAM" id="MobiDB-lite"/>
    </source>
</evidence>
<keyword evidence="9" id="KW-0862">Zinc</keyword>
<keyword evidence="7" id="KW-0479">Metal-binding</keyword>
<dbReference type="InterPro" id="IPR050626">
    <property type="entry name" value="Peptidase_M16"/>
</dbReference>
<comment type="function">
    <text evidence="2">Endopeptidase that degrades small peptides of less than 7 kDa, such as glucagon and insulin.</text>
</comment>
<keyword evidence="22" id="KW-1185">Reference proteome</keyword>
<evidence type="ECO:0000259" key="17">
    <source>
        <dbReference type="Pfam" id="PF00675"/>
    </source>
</evidence>
<evidence type="ECO:0000256" key="13">
    <source>
        <dbReference type="ARBA" id="ARBA00033450"/>
    </source>
</evidence>
<dbReference type="RefSeq" id="WP_176302484.1">
    <property type="nucleotide sequence ID" value="NZ_JABWCV010000004.1"/>
</dbReference>
<keyword evidence="16" id="KW-0732">Signal</keyword>
<evidence type="ECO:0000256" key="16">
    <source>
        <dbReference type="SAM" id="SignalP"/>
    </source>
</evidence>
<keyword evidence="8" id="KW-0378">Hydrolase</keyword>
<dbReference type="InterPro" id="IPR001431">
    <property type="entry name" value="Pept_M16_Zn_BS"/>
</dbReference>
<evidence type="ECO:0000259" key="19">
    <source>
        <dbReference type="Pfam" id="PF16187"/>
    </source>
</evidence>
<dbReference type="Proteomes" id="UP000589984">
    <property type="component" value="Unassembled WGS sequence"/>
</dbReference>
<dbReference type="GO" id="GO:0006508">
    <property type="term" value="P:proteolysis"/>
    <property type="evidence" value="ECO:0007669"/>
    <property type="project" value="UniProtKB-KW"/>
</dbReference>
<accession>A0A7Y6RAG8</accession>
<dbReference type="InterPro" id="IPR011765">
    <property type="entry name" value="Pept_M16_N"/>
</dbReference>
<evidence type="ECO:0000256" key="9">
    <source>
        <dbReference type="ARBA" id="ARBA00022833"/>
    </source>
</evidence>
<gene>
    <name evidence="21" type="ORF">HUO07_04035</name>
</gene>
<feature type="domain" description="Peptidase M16 C-terminal" evidence="18">
    <location>
        <begin position="237"/>
        <end position="413"/>
    </location>
</feature>
<proteinExistence type="inferred from homology"/>
<evidence type="ECO:0000313" key="22">
    <source>
        <dbReference type="Proteomes" id="UP000589984"/>
    </source>
</evidence>
<feature type="domain" description="Peptidase M16 N-terminal" evidence="17">
    <location>
        <begin position="75"/>
        <end position="192"/>
    </location>
</feature>
<feature type="chain" id="PRO_5030611065" description="Protease 3" evidence="16">
    <location>
        <begin position="34"/>
        <end position="964"/>
    </location>
</feature>
<evidence type="ECO:0000256" key="7">
    <source>
        <dbReference type="ARBA" id="ARBA00022723"/>
    </source>
</evidence>
<dbReference type="PANTHER" id="PTHR43690:SF18">
    <property type="entry name" value="INSULIN-DEGRADING ENZYME-RELATED"/>
    <property type="match status" value="1"/>
</dbReference>
<dbReference type="AlphaFoldDB" id="A0A7Y6RAG8"/>
<evidence type="ECO:0000256" key="3">
    <source>
        <dbReference type="ARBA" id="ARBA00007261"/>
    </source>
</evidence>
<evidence type="ECO:0000256" key="2">
    <source>
        <dbReference type="ARBA" id="ARBA00002184"/>
    </source>
</evidence>
<comment type="cofactor">
    <cofactor evidence="1">
        <name>Zn(2+)</name>
        <dbReference type="ChEBI" id="CHEBI:29105"/>
    </cofactor>
</comment>
<dbReference type="FunFam" id="3.30.830.10:FF:000012">
    <property type="entry name" value="Protease 3"/>
    <property type="match status" value="1"/>
</dbReference>
<dbReference type="PANTHER" id="PTHR43690">
    <property type="entry name" value="NARDILYSIN"/>
    <property type="match status" value="1"/>
</dbReference>